<dbReference type="STRING" id="1798409.A3I24_04195"/>
<accession>A0A1G1ZSX7</accession>
<proteinExistence type="predicted"/>
<keyword evidence="3" id="KW-0346">Stress response</keyword>
<dbReference type="PANTHER" id="PTHR34824:SF1">
    <property type="entry name" value="HEAT-INDUCIBLE TRANSCRIPTION REPRESSOR HRCA"/>
    <property type="match status" value="1"/>
</dbReference>
<dbReference type="InterPro" id="IPR036388">
    <property type="entry name" value="WH-like_DNA-bd_sf"/>
</dbReference>
<dbReference type="GO" id="GO:0045892">
    <property type="term" value="P:negative regulation of DNA-templated transcription"/>
    <property type="evidence" value="ECO:0007669"/>
    <property type="project" value="TreeGrafter"/>
</dbReference>
<dbReference type="SUPFAM" id="SSF46785">
    <property type="entry name" value="Winged helix' DNA-binding domain"/>
    <property type="match status" value="1"/>
</dbReference>
<dbReference type="InterPro" id="IPR021153">
    <property type="entry name" value="HrcA_C"/>
</dbReference>
<dbReference type="Proteomes" id="UP000177690">
    <property type="component" value="Unassembled WGS sequence"/>
</dbReference>
<keyword evidence="1" id="KW-0678">Repressor</keyword>
<evidence type="ECO:0000256" key="3">
    <source>
        <dbReference type="ARBA" id="ARBA00023016"/>
    </source>
</evidence>
<dbReference type="SUPFAM" id="SSF55781">
    <property type="entry name" value="GAF domain-like"/>
    <property type="match status" value="1"/>
</dbReference>
<dbReference type="EMBL" id="MHJL01000034">
    <property type="protein sequence ID" value="OGY66860.1"/>
    <property type="molecule type" value="Genomic_DNA"/>
</dbReference>
<protein>
    <recommendedName>
        <fullName evidence="5">Heat-inducible transcription repressor HrcA C-terminal domain-containing protein</fullName>
    </recommendedName>
</protein>
<comment type="caution">
    <text evidence="6">The sequence shown here is derived from an EMBL/GenBank/DDBJ whole genome shotgun (WGS) entry which is preliminary data.</text>
</comment>
<dbReference type="InterPro" id="IPR036390">
    <property type="entry name" value="WH_DNA-bd_sf"/>
</dbReference>
<keyword evidence="2" id="KW-0805">Transcription regulation</keyword>
<evidence type="ECO:0000256" key="2">
    <source>
        <dbReference type="ARBA" id="ARBA00023015"/>
    </source>
</evidence>
<evidence type="ECO:0000256" key="1">
    <source>
        <dbReference type="ARBA" id="ARBA00022491"/>
    </source>
</evidence>
<evidence type="ECO:0000313" key="7">
    <source>
        <dbReference type="Proteomes" id="UP000177690"/>
    </source>
</evidence>
<dbReference type="AlphaFoldDB" id="A0A1G1ZSX7"/>
<keyword evidence="4" id="KW-0804">Transcription</keyword>
<reference evidence="6 7" key="1">
    <citation type="journal article" date="2016" name="Nat. Commun.">
        <title>Thousands of microbial genomes shed light on interconnected biogeochemical processes in an aquifer system.</title>
        <authorList>
            <person name="Anantharaman K."/>
            <person name="Brown C.T."/>
            <person name="Hug L.A."/>
            <person name="Sharon I."/>
            <person name="Castelle C.J."/>
            <person name="Probst A.J."/>
            <person name="Thomas B.C."/>
            <person name="Singh A."/>
            <person name="Wilkins M.J."/>
            <person name="Karaoz U."/>
            <person name="Brodie E.L."/>
            <person name="Williams K.H."/>
            <person name="Hubbard S.S."/>
            <person name="Banfield J.F."/>
        </authorList>
    </citation>
    <scope>NUCLEOTIDE SEQUENCE [LARGE SCALE GENOMIC DNA]</scope>
</reference>
<dbReference type="PANTHER" id="PTHR34824">
    <property type="entry name" value="HEAT-INDUCIBLE TRANSCRIPTION REPRESSOR HRCA"/>
    <property type="match status" value="1"/>
</dbReference>
<organism evidence="6 7">
    <name type="scientific">Candidatus Harrisonbacteria bacterium RIFCSPLOWO2_02_FULL_41_13b</name>
    <dbReference type="NCBI Taxonomy" id="1798409"/>
    <lineage>
        <taxon>Bacteria</taxon>
        <taxon>Candidatus Harrisoniibacteriota</taxon>
    </lineage>
</organism>
<dbReference type="Gene3D" id="1.10.10.10">
    <property type="entry name" value="Winged helix-like DNA-binding domain superfamily/Winged helix DNA-binding domain"/>
    <property type="match status" value="1"/>
</dbReference>
<dbReference type="Gene3D" id="3.30.450.40">
    <property type="match status" value="1"/>
</dbReference>
<gene>
    <name evidence="6" type="ORF">A3I24_04195</name>
</gene>
<evidence type="ECO:0000259" key="5">
    <source>
        <dbReference type="Pfam" id="PF01628"/>
    </source>
</evidence>
<evidence type="ECO:0000256" key="4">
    <source>
        <dbReference type="ARBA" id="ARBA00023163"/>
    </source>
</evidence>
<dbReference type="GO" id="GO:0003677">
    <property type="term" value="F:DNA binding"/>
    <property type="evidence" value="ECO:0007669"/>
    <property type="project" value="InterPro"/>
</dbReference>
<dbReference type="InterPro" id="IPR029016">
    <property type="entry name" value="GAF-like_dom_sf"/>
</dbReference>
<sequence>MLKDRPLSILEAVVRDFINTGVPVSSKRLFQDHGFEIKPATIRAELNQLTESGFLSQPHTSGGRIPTDKAYRLFAEHFVATPNPNFNFPALENWLRSKMNKFIDEVSEELRILSVGYNPRQQEVYKSGLDDLVGSLDFENKKDIFEVVSDFEMIDERVNSILNYLDNRPKVFIGKSPITKSQNLSVVAGRYKRGEDPLILIAIGPKRMDYEKVIQLFKALNNDDE</sequence>
<dbReference type="Pfam" id="PF01628">
    <property type="entry name" value="HrcA"/>
    <property type="match status" value="1"/>
</dbReference>
<name>A0A1G1ZSX7_9BACT</name>
<feature type="domain" description="Heat-inducible transcription repressor HrcA C-terminal" evidence="5">
    <location>
        <begin position="96"/>
        <end position="214"/>
    </location>
</feature>
<evidence type="ECO:0000313" key="6">
    <source>
        <dbReference type="EMBL" id="OGY66860.1"/>
    </source>
</evidence>
<dbReference type="InterPro" id="IPR002571">
    <property type="entry name" value="HrcA"/>
</dbReference>